<accession>A0A0V1MR02</accession>
<reference evidence="2 3" key="1">
    <citation type="submission" date="2015-01" db="EMBL/GenBank/DDBJ databases">
        <title>Evolution of Trichinella species and genotypes.</title>
        <authorList>
            <person name="Korhonen P.K."/>
            <person name="Edoardo P."/>
            <person name="Giuseppe L.R."/>
            <person name="Gasser R.B."/>
        </authorList>
    </citation>
    <scope>NUCLEOTIDE SEQUENCE [LARGE SCALE GENOMIC DNA]</scope>
    <source>
        <strain evidence="2">ISS1980</strain>
    </source>
</reference>
<name>A0A0V1MR02_9BILA</name>
<proteinExistence type="predicted"/>
<protein>
    <submittedName>
        <fullName evidence="2">Uncharacterized protein</fullName>
    </submittedName>
</protein>
<gene>
    <name evidence="2" type="ORF">T10_8985</name>
</gene>
<organism evidence="2 3">
    <name type="scientific">Trichinella papuae</name>
    <dbReference type="NCBI Taxonomy" id="268474"/>
    <lineage>
        <taxon>Eukaryota</taxon>
        <taxon>Metazoa</taxon>
        <taxon>Ecdysozoa</taxon>
        <taxon>Nematoda</taxon>
        <taxon>Enoplea</taxon>
        <taxon>Dorylaimia</taxon>
        <taxon>Trichinellida</taxon>
        <taxon>Trichinellidae</taxon>
        <taxon>Trichinella</taxon>
    </lineage>
</organism>
<dbReference type="Proteomes" id="UP000054843">
    <property type="component" value="Unassembled WGS sequence"/>
</dbReference>
<feature type="region of interest" description="Disordered" evidence="1">
    <location>
        <begin position="58"/>
        <end position="78"/>
    </location>
</feature>
<dbReference type="EMBL" id="JYDO01000053">
    <property type="protein sequence ID" value="KRZ74205.1"/>
    <property type="molecule type" value="Genomic_DNA"/>
</dbReference>
<evidence type="ECO:0000313" key="3">
    <source>
        <dbReference type="Proteomes" id="UP000054843"/>
    </source>
</evidence>
<sequence length="110" mass="12628">MKAAKASVLVLYDQCKFSSTWRHAASSWINGPPYMIFNCLHYVGVRDINNEEKKIVQMGTTQSRTQTVRSRRNEERKSLRLPVDRNSVSLGERVKLYLCSLIKVTTNLHG</sequence>
<evidence type="ECO:0000256" key="1">
    <source>
        <dbReference type="SAM" id="MobiDB-lite"/>
    </source>
</evidence>
<keyword evidence="3" id="KW-1185">Reference proteome</keyword>
<evidence type="ECO:0000313" key="2">
    <source>
        <dbReference type="EMBL" id="KRZ74205.1"/>
    </source>
</evidence>
<comment type="caution">
    <text evidence="2">The sequence shown here is derived from an EMBL/GenBank/DDBJ whole genome shotgun (WGS) entry which is preliminary data.</text>
</comment>
<dbReference type="AlphaFoldDB" id="A0A0V1MR02"/>